<feature type="compositionally biased region" description="Polar residues" evidence="1">
    <location>
        <begin position="384"/>
        <end position="399"/>
    </location>
</feature>
<comment type="caution">
    <text evidence="2">The sequence shown here is derived from an EMBL/GenBank/DDBJ whole genome shotgun (WGS) entry which is preliminary data.</text>
</comment>
<feature type="region of interest" description="Disordered" evidence="1">
    <location>
        <begin position="1"/>
        <end position="470"/>
    </location>
</feature>
<organism evidence="2 3">
    <name type="scientific">Synaphobranchus kaupii</name>
    <name type="common">Kaup's arrowtooth eel</name>
    <dbReference type="NCBI Taxonomy" id="118154"/>
    <lineage>
        <taxon>Eukaryota</taxon>
        <taxon>Metazoa</taxon>
        <taxon>Chordata</taxon>
        <taxon>Craniata</taxon>
        <taxon>Vertebrata</taxon>
        <taxon>Euteleostomi</taxon>
        <taxon>Actinopterygii</taxon>
        <taxon>Neopterygii</taxon>
        <taxon>Teleostei</taxon>
        <taxon>Anguilliformes</taxon>
        <taxon>Synaphobranchidae</taxon>
        <taxon>Synaphobranchus</taxon>
    </lineage>
</organism>
<feature type="compositionally biased region" description="Low complexity" evidence="1">
    <location>
        <begin position="92"/>
        <end position="105"/>
    </location>
</feature>
<gene>
    <name evidence="2" type="ORF">SKAU_G00366290</name>
</gene>
<sequence length="470" mass="51952">MHRPAEQFCGRGIRDSAPLDILKRGPWPPTGSRAWAPPPWCSGAVNQSQSLPHLRPNHGKGPNHPSSFYNNGLPARGRDKPELGQVIGQSLPWEQRQPRPWEQQPGPACPHKDYNTRPGGPAHSRPHQLQRGYGGPHQYPRPRAPPPMEEVWNHTQQPRKRPAASHEEEAPPPRHAPPLDGCPVPKRQRSSGNEQRFGAVDHSHYPPHKPAFWNPPHKGGVSWNPAGRRSGSADFQQDSLKPGFRGFGNRPPPPRPSQHSRHGRAALPPPATDGHSRNRPLPSPANHTTVPYSSAPYWPRQGRRSPTAPHHCHTPEGRRQHGRQDKHTLDWGGSGVGLESQVLKQQHHRFWEGRGPGAPQHFSPRHTTPSLDHSRLQTPPPVCPTQSCPQTLSSPEASTARSQQQQPPPPPLSDPALQPRPRISGPRKRQTPPAPLHSCKLLPPSPLARPHAPHIPPPAEFRGGTGQTEH</sequence>
<feature type="compositionally biased region" description="Pro residues" evidence="1">
    <location>
        <begin position="443"/>
        <end position="459"/>
    </location>
</feature>
<feature type="compositionally biased region" description="Basic and acidic residues" evidence="1">
    <location>
        <begin position="313"/>
        <end position="329"/>
    </location>
</feature>
<evidence type="ECO:0000313" key="3">
    <source>
        <dbReference type="Proteomes" id="UP001152622"/>
    </source>
</evidence>
<dbReference type="Proteomes" id="UP001152622">
    <property type="component" value="Chromosome 18"/>
</dbReference>
<dbReference type="AlphaFoldDB" id="A0A9Q1IDD4"/>
<reference evidence="2" key="1">
    <citation type="journal article" date="2023" name="Science">
        <title>Genome structures resolve the early diversification of teleost fishes.</title>
        <authorList>
            <person name="Parey E."/>
            <person name="Louis A."/>
            <person name="Montfort J."/>
            <person name="Bouchez O."/>
            <person name="Roques C."/>
            <person name="Iampietro C."/>
            <person name="Lluch J."/>
            <person name="Castinel A."/>
            <person name="Donnadieu C."/>
            <person name="Desvignes T."/>
            <person name="Floi Bucao C."/>
            <person name="Jouanno E."/>
            <person name="Wen M."/>
            <person name="Mejri S."/>
            <person name="Dirks R."/>
            <person name="Jansen H."/>
            <person name="Henkel C."/>
            <person name="Chen W.J."/>
            <person name="Zahm M."/>
            <person name="Cabau C."/>
            <person name="Klopp C."/>
            <person name="Thompson A.W."/>
            <person name="Robinson-Rechavi M."/>
            <person name="Braasch I."/>
            <person name="Lecointre G."/>
            <person name="Bobe J."/>
            <person name="Postlethwait J.H."/>
            <person name="Berthelot C."/>
            <person name="Roest Crollius H."/>
            <person name="Guiguen Y."/>
        </authorList>
    </citation>
    <scope>NUCLEOTIDE SEQUENCE</scope>
    <source>
        <strain evidence="2">WJC10195</strain>
    </source>
</reference>
<evidence type="ECO:0000256" key="1">
    <source>
        <dbReference type="SAM" id="MobiDB-lite"/>
    </source>
</evidence>
<protein>
    <submittedName>
        <fullName evidence="2">Uncharacterized protein</fullName>
    </submittedName>
</protein>
<dbReference type="EMBL" id="JAINUF010000018">
    <property type="protein sequence ID" value="KAJ8337663.1"/>
    <property type="molecule type" value="Genomic_DNA"/>
</dbReference>
<accession>A0A9Q1IDD4</accession>
<keyword evidence="3" id="KW-1185">Reference proteome</keyword>
<dbReference type="OrthoDB" id="10570148at2759"/>
<proteinExistence type="predicted"/>
<name>A0A9Q1IDD4_SYNKA</name>
<evidence type="ECO:0000313" key="2">
    <source>
        <dbReference type="EMBL" id="KAJ8337663.1"/>
    </source>
</evidence>